<protein>
    <submittedName>
        <fullName evidence="2">UVB-resistance protein UVR8</fullName>
    </submittedName>
</protein>
<dbReference type="Gene3D" id="2.130.10.30">
    <property type="entry name" value="Regulator of chromosome condensation 1/beta-lactamase-inhibitor protein II"/>
    <property type="match status" value="1"/>
</dbReference>
<proteinExistence type="predicted"/>
<evidence type="ECO:0000256" key="1">
    <source>
        <dbReference type="ARBA" id="ARBA00022737"/>
    </source>
</evidence>
<dbReference type="EMBL" id="UGOL01000001">
    <property type="protein sequence ID" value="STX80153.1"/>
    <property type="molecule type" value="Genomic_DNA"/>
</dbReference>
<evidence type="ECO:0000313" key="2">
    <source>
        <dbReference type="EMBL" id="STX80153.1"/>
    </source>
</evidence>
<name>A0A378K7J1_LEGPN</name>
<dbReference type="InterPro" id="IPR051210">
    <property type="entry name" value="Ub_ligase/GEF_domain"/>
</dbReference>
<dbReference type="PROSITE" id="PS50012">
    <property type="entry name" value="RCC1_3"/>
    <property type="match status" value="3"/>
</dbReference>
<evidence type="ECO:0000313" key="3">
    <source>
        <dbReference type="Proteomes" id="UP000254631"/>
    </source>
</evidence>
<accession>A0A378K7J1</accession>
<keyword evidence="1" id="KW-0677">Repeat</keyword>
<reference evidence="2 3" key="1">
    <citation type="submission" date="2018-06" db="EMBL/GenBank/DDBJ databases">
        <authorList>
            <consortium name="Pathogen Informatics"/>
            <person name="Doyle S."/>
        </authorList>
    </citation>
    <scope>NUCLEOTIDE SEQUENCE [LARGE SCALE GENOMIC DNA]</scope>
    <source>
        <strain evidence="2 3">NCTC12000</strain>
    </source>
</reference>
<sequence length="480" mass="53141">MPDASGKPDANQIPDDVWLDILINYLQPQDAVNLSEVNNRLNRLFATQHTQSEQLHRKKILGILKVFTGYSSTFLFIRFNGKQRLFKTRNWSAVDSDNITPLLMPISLPENISFIESIQSTYKHTVVVGRDNRDQIIVATNKIHKDYAQQETSHTQLIPLPLRNNNISLVSVGNNEESYIFNPIFLLSRNAAGQLSLQLHKINSKAPLETTIEERDCQFPIPLPDTLKTVTKINSGIWHTVIAGYDQYNRPQLATFGKNCDGQLGTGDCENRDTPTLAKLPPEMHTLHIIQTGFFHTIIAGLDKNGCPIIASCGYNSDGQLGCGDKDNKNTLIPIKLPENMKSVEMVATGVKHTVIVGKDINNKPVVATCGHNGYGQLGTGDEENRLCLTPIEIPEDITTVDYVGAGTYHTVICGRNMKNQPILALCGCNSDGELGLAPQKIAKKSSLMTNPALFFPPRQDRNAINNVMKISKFSPCNLL</sequence>
<dbReference type="PANTHER" id="PTHR22870:SF408">
    <property type="entry name" value="OS09G0560450 PROTEIN"/>
    <property type="match status" value="1"/>
</dbReference>
<dbReference type="Proteomes" id="UP000254631">
    <property type="component" value="Unassembled WGS sequence"/>
</dbReference>
<dbReference type="InterPro" id="IPR000408">
    <property type="entry name" value="Reg_chr_condens"/>
</dbReference>
<dbReference type="AlphaFoldDB" id="A0A378K7J1"/>
<dbReference type="InterPro" id="IPR009091">
    <property type="entry name" value="RCC1/BLIP-II"/>
</dbReference>
<dbReference type="Pfam" id="PF00415">
    <property type="entry name" value="RCC1"/>
    <property type="match status" value="3"/>
</dbReference>
<dbReference type="SUPFAM" id="SSF50985">
    <property type="entry name" value="RCC1/BLIP-II"/>
    <property type="match status" value="1"/>
</dbReference>
<dbReference type="PANTHER" id="PTHR22870">
    <property type="entry name" value="REGULATOR OF CHROMOSOME CONDENSATION"/>
    <property type="match status" value="1"/>
</dbReference>
<gene>
    <name evidence="2" type="ORF">NCTC12000_02161</name>
</gene>
<organism evidence="2 3">
    <name type="scientific">Legionella pneumophila</name>
    <dbReference type="NCBI Taxonomy" id="446"/>
    <lineage>
        <taxon>Bacteria</taxon>
        <taxon>Pseudomonadati</taxon>
        <taxon>Pseudomonadota</taxon>
        <taxon>Gammaproteobacteria</taxon>
        <taxon>Legionellales</taxon>
        <taxon>Legionellaceae</taxon>
        <taxon>Legionella</taxon>
    </lineage>
</organism>